<reference evidence="1" key="1">
    <citation type="journal article" date="2020" name="Nature">
        <title>Giant virus diversity and host interactions through global metagenomics.</title>
        <authorList>
            <person name="Schulz F."/>
            <person name="Roux S."/>
            <person name="Paez-Espino D."/>
            <person name="Jungbluth S."/>
            <person name="Walsh D.A."/>
            <person name="Denef V.J."/>
            <person name="McMahon K.D."/>
            <person name="Konstantinidis K.T."/>
            <person name="Eloe-Fadrosh E.A."/>
            <person name="Kyrpides N.C."/>
            <person name="Woyke T."/>
        </authorList>
    </citation>
    <scope>NUCLEOTIDE SEQUENCE</scope>
    <source>
        <strain evidence="1">GVMAG-M-3300013006-15</strain>
    </source>
</reference>
<evidence type="ECO:0008006" key="2">
    <source>
        <dbReference type="Google" id="ProtNLM"/>
    </source>
</evidence>
<evidence type="ECO:0000313" key="1">
    <source>
        <dbReference type="EMBL" id="QHS91839.1"/>
    </source>
</evidence>
<sequence length="409" mass="47534">MNRVNLAKIEYNEIIMGFTEESIIQPISQPKFSLSSIKTSSEIKAIFLTTTKIPDHHLWANGLFQNVFVLYTMFEAAGYQPFFFVDSVKNNPESELHKSIRVTDMDTFMKAPFRLHAYIELGMSCAPNIRNAFRSIGAKVIKVYLGNILNIDIETPMFYPEMNFSHHVIGGLDEIWVSPHYWAHKEFSGRINGITSKAKVCPYVWDSRFIQVNKDIYQHRMSPPYSFTVMEPNISFQKNSFFPIMMVEALFKKSPHLVQDCVVVNGDKFKNNPFFAQNILPELEIFKAGKLHLLPRADVITVSKHLNNHILLQHTVNNEYNYSFLEHMHMGFPVIHNFSCFKDYGYYYENNNLDSAIAAIEDVITNHILRKEMYKTQSQELSWRFSPYNSENQKAWLKLIDDAVPLKIE</sequence>
<proteinExistence type="predicted"/>
<organism evidence="1">
    <name type="scientific">viral metagenome</name>
    <dbReference type="NCBI Taxonomy" id="1070528"/>
    <lineage>
        <taxon>unclassified sequences</taxon>
        <taxon>metagenomes</taxon>
        <taxon>organismal metagenomes</taxon>
    </lineage>
</organism>
<protein>
    <recommendedName>
        <fullName evidence="2">Glycosyltransferase</fullName>
    </recommendedName>
</protein>
<dbReference type="AlphaFoldDB" id="A0A6C0BJV1"/>
<accession>A0A6C0BJV1</accession>
<name>A0A6C0BJV1_9ZZZZ</name>
<dbReference type="InterPro" id="IPR021234">
    <property type="entry name" value="DUF2827"/>
</dbReference>
<dbReference type="Pfam" id="PF10933">
    <property type="entry name" value="DUF2827"/>
    <property type="match status" value="1"/>
</dbReference>
<dbReference type="EMBL" id="MN739164">
    <property type="protein sequence ID" value="QHS91839.1"/>
    <property type="molecule type" value="Genomic_DNA"/>
</dbReference>